<dbReference type="RefSeq" id="WP_169527076.1">
    <property type="nucleotide sequence ID" value="NZ_JAAMPU010000103.1"/>
</dbReference>
<evidence type="ECO:0000313" key="2">
    <source>
        <dbReference type="Proteomes" id="UP000712080"/>
    </source>
</evidence>
<reference evidence="1" key="1">
    <citation type="submission" date="2020-02" db="EMBL/GenBank/DDBJ databases">
        <title>Flavobacterium sp. genome.</title>
        <authorList>
            <person name="Jung H.S."/>
            <person name="Baek J.H."/>
            <person name="Jeon C.O."/>
        </authorList>
    </citation>
    <scope>NUCLEOTIDE SEQUENCE</scope>
    <source>
        <strain evidence="1">SE-s28</strain>
    </source>
</reference>
<dbReference type="Proteomes" id="UP000712080">
    <property type="component" value="Unassembled WGS sequence"/>
</dbReference>
<name>A0A972JIA0_9FLAO</name>
<accession>A0A972JIA0</accession>
<dbReference type="EMBL" id="JAAMPU010000103">
    <property type="protein sequence ID" value="NMH27973.1"/>
    <property type="molecule type" value="Genomic_DNA"/>
</dbReference>
<proteinExistence type="predicted"/>
<sequence>MGLFGVNIRKILKEIRRTSEYYSNDLSKDINDSFEDLKSDYDETSGVVPEFEQFVNELKPKLDSKDAVKLEAFTKKISKINRNAWNGVEALYTLKRYQQKNSTETLRDIDELELEITS</sequence>
<dbReference type="AlphaFoldDB" id="A0A972JIA0"/>
<evidence type="ECO:0000313" key="1">
    <source>
        <dbReference type="EMBL" id="NMH27973.1"/>
    </source>
</evidence>
<organism evidence="1 2">
    <name type="scientific">Flavobacterium silvaticum</name>
    <dbReference type="NCBI Taxonomy" id="1852020"/>
    <lineage>
        <taxon>Bacteria</taxon>
        <taxon>Pseudomonadati</taxon>
        <taxon>Bacteroidota</taxon>
        <taxon>Flavobacteriia</taxon>
        <taxon>Flavobacteriales</taxon>
        <taxon>Flavobacteriaceae</taxon>
        <taxon>Flavobacterium</taxon>
    </lineage>
</organism>
<gene>
    <name evidence="1" type="ORF">G6047_08010</name>
</gene>
<protein>
    <submittedName>
        <fullName evidence="1">Uncharacterized protein</fullName>
    </submittedName>
</protein>
<comment type="caution">
    <text evidence="1">The sequence shown here is derived from an EMBL/GenBank/DDBJ whole genome shotgun (WGS) entry which is preliminary data.</text>
</comment>
<keyword evidence="2" id="KW-1185">Reference proteome</keyword>